<name>A0ABD3I1N8_9MARC</name>
<accession>A0ABD3I1N8</accession>
<feature type="compositionally biased region" description="Basic residues" evidence="1">
    <location>
        <begin position="1"/>
        <end position="10"/>
    </location>
</feature>
<evidence type="ECO:0000313" key="2">
    <source>
        <dbReference type="EMBL" id="KAL3697156.1"/>
    </source>
</evidence>
<dbReference type="Proteomes" id="UP001633002">
    <property type="component" value="Unassembled WGS sequence"/>
</dbReference>
<feature type="region of interest" description="Disordered" evidence="1">
    <location>
        <begin position="1"/>
        <end position="28"/>
    </location>
</feature>
<reference evidence="2 3" key="1">
    <citation type="submission" date="2024-09" db="EMBL/GenBank/DDBJ databases">
        <title>Chromosome-scale assembly of Riccia sorocarpa.</title>
        <authorList>
            <person name="Paukszto L."/>
        </authorList>
    </citation>
    <scope>NUCLEOTIDE SEQUENCE [LARGE SCALE GENOMIC DNA]</scope>
    <source>
        <strain evidence="2">LP-2024</strain>
        <tissue evidence="2">Aerial parts of the thallus</tissue>
    </source>
</reference>
<comment type="caution">
    <text evidence="2">The sequence shown here is derived from an EMBL/GenBank/DDBJ whole genome shotgun (WGS) entry which is preliminary data.</text>
</comment>
<gene>
    <name evidence="2" type="ORF">R1sor_011232</name>
</gene>
<sequence>MVRRGQRLRPGRPPVAGRGGGRGTVHPVQENAPGPAAGLFLSHYTLKLLEWVIIWVEEISHWTVSEPPLAPFRSCGAVSEWGWVRIEDIQPIVDEIFDEDVVSLGFVTLLGQHFQQPHFASCLVFIRSYNIDIIQRSRS</sequence>
<proteinExistence type="predicted"/>
<evidence type="ECO:0000256" key="1">
    <source>
        <dbReference type="SAM" id="MobiDB-lite"/>
    </source>
</evidence>
<keyword evidence="3" id="KW-1185">Reference proteome</keyword>
<protein>
    <submittedName>
        <fullName evidence="2">Uncharacterized protein</fullName>
    </submittedName>
</protein>
<dbReference type="AlphaFoldDB" id="A0ABD3I1N8"/>
<evidence type="ECO:0000313" key="3">
    <source>
        <dbReference type="Proteomes" id="UP001633002"/>
    </source>
</evidence>
<organism evidence="2 3">
    <name type="scientific">Riccia sorocarpa</name>
    <dbReference type="NCBI Taxonomy" id="122646"/>
    <lineage>
        <taxon>Eukaryota</taxon>
        <taxon>Viridiplantae</taxon>
        <taxon>Streptophyta</taxon>
        <taxon>Embryophyta</taxon>
        <taxon>Marchantiophyta</taxon>
        <taxon>Marchantiopsida</taxon>
        <taxon>Marchantiidae</taxon>
        <taxon>Marchantiales</taxon>
        <taxon>Ricciaceae</taxon>
        <taxon>Riccia</taxon>
    </lineage>
</organism>
<dbReference type="EMBL" id="JBJQOH010000002">
    <property type="protein sequence ID" value="KAL3697156.1"/>
    <property type="molecule type" value="Genomic_DNA"/>
</dbReference>